<dbReference type="RefSeq" id="WP_015859199.1">
    <property type="nucleotide sequence ID" value="NC_012804.1"/>
</dbReference>
<name>C5A776_THEGJ</name>
<dbReference type="eggNOG" id="arCOG05801">
    <property type="taxonomic scope" value="Archaea"/>
</dbReference>
<accession>C5A776</accession>
<dbReference type="OrthoDB" id="95899at2157"/>
<dbReference type="KEGG" id="tga:TGAM_1586"/>
<keyword evidence="2" id="KW-1185">Reference proteome</keyword>
<protein>
    <submittedName>
        <fullName evidence="1">Uncharacterized protein</fullName>
    </submittedName>
</protein>
<dbReference type="PATRIC" id="fig|593117.10.peg.1590"/>
<reference evidence="1 2" key="1">
    <citation type="journal article" date="2007" name="Genome Biol.">
        <title>Genome analysis and genome-wide proteomics of Thermococcus gammatolerans, the most radioresistant organism known amongst the Archaea.</title>
        <authorList>
            <person name="Zivanovic Y."/>
            <person name="Armengaud J."/>
            <person name="Lagorce A."/>
            <person name="Leplat C."/>
            <person name="Guerin P."/>
            <person name="Dutertre M."/>
            <person name="Anthouard V."/>
            <person name="Forterre P."/>
            <person name="Wincker P."/>
            <person name="Confalonieri F."/>
        </authorList>
    </citation>
    <scope>NUCLEOTIDE SEQUENCE [LARGE SCALE GENOMIC DNA]</scope>
    <source>
        <strain evidence="2">DSM 15229 / JCM 11827 / EJ3</strain>
    </source>
</reference>
<sequence length="324" mass="35419">MKKVLTLILVAIVIAAGCLSSPEKSPETKTSTPTASTKEGFLAEIGIIAPSDPLCGMDPNSSIAGFIKPLKEKYSIVPARPDFPVPEGSLANKTFKVSNAYIGVFAYPDSYSAAEALGALKKKLATIGNATGRDKWLGRDALYSAFGAYFDGFYFIVILKVPYDEEWSDMAEYTLNKLMFSMMWVGPSPGKMLGLFMHTRIENRTGRSKIFSGDLLSASGFTPEGARIEVAVYRRGCGGEVYVTLEERIKGLDFREKPLPPLKSRDPAGEIVQRAYFEGNGSVYIELYNGPGMDRVMLLYGNESAVKATVMAMWGTEETSRQVD</sequence>
<dbReference type="HOGENOM" id="CLU_856910_0_0_2"/>
<dbReference type="GeneID" id="7988480"/>
<gene>
    <name evidence="1" type="ordered locus">TGAM_1586</name>
</gene>
<dbReference type="Proteomes" id="UP000001488">
    <property type="component" value="Chromosome"/>
</dbReference>
<dbReference type="PROSITE" id="PS51257">
    <property type="entry name" value="PROKAR_LIPOPROTEIN"/>
    <property type="match status" value="1"/>
</dbReference>
<dbReference type="EMBL" id="CP001398">
    <property type="protein sequence ID" value="ACS34088.1"/>
    <property type="molecule type" value="Genomic_DNA"/>
</dbReference>
<evidence type="ECO:0000313" key="1">
    <source>
        <dbReference type="EMBL" id="ACS34088.1"/>
    </source>
</evidence>
<evidence type="ECO:0000313" key="2">
    <source>
        <dbReference type="Proteomes" id="UP000001488"/>
    </source>
</evidence>
<organism evidence="1 2">
    <name type="scientific">Thermococcus gammatolerans (strain DSM 15229 / JCM 11827 / EJ3)</name>
    <dbReference type="NCBI Taxonomy" id="593117"/>
    <lineage>
        <taxon>Archaea</taxon>
        <taxon>Methanobacteriati</taxon>
        <taxon>Methanobacteriota</taxon>
        <taxon>Thermococci</taxon>
        <taxon>Thermococcales</taxon>
        <taxon>Thermococcaceae</taxon>
        <taxon>Thermococcus</taxon>
    </lineage>
</organism>
<dbReference type="STRING" id="593117.TGAM_1586"/>
<dbReference type="AlphaFoldDB" id="C5A776"/>
<dbReference type="PaxDb" id="593117-TGAM_1586"/>
<proteinExistence type="predicted"/>